<sequence>MVYVANIDRFVWRVFMQKVLIVMLFFVSIVVGLAQSYDEMAADSVVTTGGNLEKLLLYETYKKNPLVPFLFNFFVGFGVGSLLQGDITGGLLVLGFDILGLGLVSYGAYSMSQFHSVGDISTPKVALSLVTLGGITLALTRIVEIILPFTHASSYNRKLQENLGISLGGFQPEFDINFNGNAGLVFELAFTKKY</sequence>
<dbReference type="NCBIfam" id="NF033724">
    <property type="entry name" value="P13_porin"/>
    <property type="match status" value="1"/>
</dbReference>
<dbReference type="Proteomes" id="UP000019330">
    <property type="component" value="Chromosome"/>
</dbReference>
<evidence type="ECO:0008006" key="4">
    <source>
        <dbReference type="Google" id="ProtNLM"/>
    </source>
</evidence>
<dbReference type="Pfam" id="PF05628">
    <property type="entry name" value="Borrelia_P13"/>
    <property type="match status" value="1"/>
</dbReference>
<accession>W5STC0</accession>
<evidence type="ECO:0000313" key="3">
    <source>
        <dbReference type="Proteomes" id="UP000019330"/>
    </source>
</evidence>
<keyword evidence="1" id="KW-0812">Transmembrane</keyword>
<evidence type="ECO:0000256" key="1">
    <source>
        <dbReference type="SAM" id="Phobius"/>
    </source>
</evidence>
<keyword evidence="1" id="KW-0472">Membrane</keyword>
<dbReference type="AlphaFoldDB" id="W5STC0"/>
<keyword evidence="1" id="KW-1133">Transmembrane helix</keyword>
<feature type="transmembrane region" description="Helical" evidence="1">
    <location>
        <begin position="129"/>
        <end position="149"/>
    </location>
</feature>
<feature type="transmembrane region" description="Helical" evidence="1">
    <location>
        <begin position="19"/>
        <end position="37"/>
    </location>
</feature>
<gene>
    <name evidence="2" type="ORF">BCO_0111400</name>
</gene>
<feature type="transmembrane region" description="Helical" evidence="1">
    <location>
        <begin position="66"/>
        <end position="83"/>
    </location>
</feature>
<dbReference type="eggNOG" id="ENOG5033IND">
    <property type="taxonomic scope" value="Bacteria"/>
</dbReference>
<dbReference type="PATRIC" id="fig|1313292.3.peg.32"/>
<organism evidence="2 3">
    <name type="scientific">Borrelia coriaceae ATCC 43381</name>
    <dbReference type="NCBI Taxonomy" id="1408429"/>
    <lineage>
        <taxon>Bacteria</taxon>
        <taxon>Pseudomonadati</taxon>
        <taxon>Spirochaetota</taxon>
        <taxon>Spirochaetia</taxon>
        <taxon>Spirochaetales</taxon>
        <taxon>Borreliaceae</taxon>
        <taxon>Borrelia</taxon>
    </lineage>
</organism>
<keyword evidence="3" id="KW-1185">Reference proteome</keyword>
<dbReference type="InterPro" id="IPR008420">
    <property type="entry name" value="Borrelia_P13"/>
</dbReference>
<protein>
    <recommendedName>
        <fullName evidence="4">P13 family porin</fullName>
    </recommendedName>
</protein>
<feature type="transmembrane region" description="Helical" evidence="1">
    <location>
        <begin position="90"/>
        <end position="109"/>
    </location>
</feature>
<name>W5STC0_9SPIR</name>
<proteinExistence type="predicted"/>
<reference evidence="2" key="1">
    <citation type="submission" date="2013-04" db="EMBL/GenBank/DDBJ databases">
        <title>Comparative Genomics of Relapsing Fever Spirochetes.</title>
        <authorList>
            <person name="Schwan T.G."/>
            <person name="Raffel S.J."/>
            <person name="Porcella S.F."/>
            <person name="Martens C.A."/>
            <person name="Bruno D.P."/>
            <person name="Ricklefs S.M."/>
            <person name="Barbian K.B."/>
        </authorList>
    </citation>
    <scope>NUCLEOTIDE SEQUENCE [LARGE SCALE GENOMIC DNA]</scope>
    <source>
        <strain evidence="2">Co53</strain>
    </source>
</reference>
<evidence type="ECO:0000313" key="2">
    <source>
        <dbReference type="EMBL" id="AHH10190.1"/>
    </source>
</evidence>
<dbReference type="EMBL" id="CP005745">
    <property type="protein sequence ID" value="AHH10190.1"/>
    <property type="molecule type" value="Genomic_DNA"/>
</dbReference>
<dbReference type="HOGENOM" id="CLU_120839_0_0_12"/>
<dbReference type="STRING" id="1313292.BCO_0111400"/>